<dbReference type="EMBL" id="JAEKNN010000025">
    <property type="protein sequence ID" value="MBJ7608811.1"/>
    <property type="molecule type" value="Genomic_DNA"/>
</dbReference>
<accession>A0A934NG26</accession>
<dbReference type="Pfam" id="PF01381">
    <property type="entry name" value="HTH_3"/>
    <property type="match status" value="1"/>
</dbReference>
<dbReference type="SMART" id="SM00530">
    <property type="entry name" value="HTH_XRE"/>
    <property type="match status" value="1"/>
</dbReference>
<name>A0A934NG26_9BACT</name>
<feature type="region of interest" description="Disordered" evidence="1">
    <location>
        <begin position="69"/>
        <end position="99"/>
    </location>
</feature>
<evidence type="ECO:0000313" key="3">
    <source>
        <dbReference type="EMBL" id="MBJ7608811.1"/>
    </source>
</evidence>
<dbReference type="InterPro" id="IPR001387">
    <property type="entry name" value="Cro/C1-type_HTH"/>
</dbReference>
<reference evidence="3 4" key="1">
    <citation type="submission" date="2020-10" db="EMBL/GenBank/DDBJ databases">
        <title>Ca. Dormibacterota MAGs.</title>
        <authorList>
            <person name="Montgomery K."/>
        </authorList>
    </citation>
    <scope>NUCLEOTIDE SEQUENCE [LARGE SCALE GENOMIC DNA]</scope>
    <source>
        <strain evidence="3">Mitchell_Peninsula_5</strain>
    </source>
</reference>
<proteinExistence type="predicted"/>
<feature type="domain" description="HTH cro/C1-type" evidence="2">
    <location>
        <begin position="2"/>
        <end position="56"/>
    </location>
</feature>
<dbReference type="InterPro" id="IPR010982">
    <property type="entry name" value="Lambda_DNA-bd_dom_sf"/>
</dbReference>
<dbReference type="PROSITE" id="PS50943">
    <property type="entry name" value="HTH_CROC1"/>
    <property type="match status" value="1"/>
</dbReference>
<protein>
    <submittedName>
        <fullName evidence="3">Helix-turn-helix transcriptional regulator</fullName>
    </submittedName>
</protein>
<comment type="caution">
    <text evidence="3">The sequence shown here is derived from an EMBL/GenBank/DDBJ whole genome shotgun (WGS) entry which is preliminary data.</text>
</comment>
<organism evidence="3 4">
    <name type="scientific">Candidatus Amunia macphersoniae</name>
    <dbReference type="NCBI Taxonomy" id="3127014"/>
    <lineage>
        <taxon>Bacteria</taxon>
        <taxon>Bacillati</taxon>
        <taxon>Candidatus Dormiibacterota</taxon>
        <taxon>Candidatus Dormibacteria</taxon>
        <taxon>Candidatus Aeolococcales</taxon>
        <taxon>Candidatus Aeolococcaceae</taxon>
        <taxon>Candidatus Amunia</taxon>
    </lineage>
</organism>
<feature type="compositionally biased region" description="Basic and acidic residues" evidence="1">
    <location>
        <begin position="69"/>
        <end position="90"/>
    </location>
</feature>
<sequence>MLQLARIKAGMSQGRLARRAGVAATMISAYERDLRQPTLSTLTRLIAAAGFELRLRLEPRDTHDEVLADLEAHRSSDERRRRDQQVEAWRRAKPAALEQ</sequence>
<dbReference type="AlphaFoldDB" id="A0A934NG26"/>
<dbReference type="Proteomes" id="UP000614410">
    <property type="component" value="Unassembled WGS sequence"/>
</dbReference>
<dbReference type="Gene3D" id="1.10.260.40">
    <property type="entry name" value="lambda repressor-like DNA-binding domains"/>
    <property type="match status" value="1"/>
</dbReference>
<dbReference type="GO" id="GO:0003677">
    <property type="term" value="F:DNA binding"/>
    <property type="evidence" value="ECO:0007669"/>
    <property type="project" value="InterPro"/>
</dbReference>
<evidence type="ECO:0000256" key="1">
    <source>
        <dbReference type="SAM" id="MobiDB-lite"/>
    </source>
</evidence>
<evidence type="ECO:0000313" key="4">
    <source>
        <dbReference type="Proteomes" id="UP000614410"/>
    </source>
</evidence>
<gene>
    <name evidence="3" type="ORF">JF887_05200</name>
</gene>
<evidence type="ECO:0000259" key="2">
    <source>
        <dbReference type="PROSITE" id="PS50943"/>
    </source>
</evidence>
<dbReference type="SUPFAM" id="SSF47413">
    <property type="entry name" value="lambda repressor-like DNA-binding domains"/>
    <property type="match status" value="1"/>
</dbReference>
<dbReference type="CDD" id="cd00093">
    <property type="entry name" value="HTH_XRE"/>
    <property type="match status" value="1"/>
</dbReference>